<sequence length="375" mass="43192">MEKQQEKNKIIIDIGSEFVKAGFSGEEKPEFFFQSKIGKIETNSIMDELNSKKFFKNNLIENKEENIIWENVVERGHVINWDNWEQMISYIFYSEFKVDPLEYPVLVPETMLGTRNFREKSSQILFETFNVPKMSIMIQSVLSLISYQKTTGFVIEIGGGVTYAVPIYENYVLPHAVLRLDIAGYDLTRNLRDILIKDGKIESNEITFEEARNIKEKFCYVSFDPQEDLQALNQPNSFSRDITLDNGRTFSIDQQRFLSVEPLFDPSLIGMNSVGLSHLCSNSILKCDQEIQKDLFKNIVLAGGSSVLDGVETRLIKDLTFLHSDQEIKIFSNPQRDFSCWIGGSIFCSLPNTDFYWATEEEYQESGPSLLMRKI</sequence>
<proteinExistence type="inferred from homology"/>
<dbReference type="PANTHER" id="PTHR11937">
    <property type="entry name" value="ACTIN"/>
    <property type="match status" value="1"/>
</dbReference>
<evidence type="ECO:0000313" key="3">
    <source>
        <dbReference type="Proteomes" id="UP001149090"/>
    </source>
</evidence>
<dbReference type="AlphaFoldDB" id="A0A9Q0LE21"/>
<comment type="similarity">
    <text evidence="1">Belongs to the actin family.</text>
</comment>
<dbReference type="Proteomes" id="UP001149090">
    <property type="component" value="Unassembled WGS sequence"/>
</dbReference>
<dbReference type="PRINTS" id="PR00190">
    <property type="entry name" value="ACTIN"/>
</dbReference>
<dbReference type="EMBL" id="JAPDFW010000093">
    <property type="protein sequence ID" value="KAJ5070684.1"/>
    <property type="molecule type" value="Genomic_DNA"/>
</dbReference>
<evidence type="ECO:0000313" key="2">
    <source>
        <dbReference type="EMBL" id="KAJ5070684.1"/>
    </source>
</evidence>
<reference evidence="2" key="1">
    <citation type="submission" date="2022-10" db="EMBL/GenBank/DDBJ databases">
        <title>Novel sulphate-reducing endosymbionts in the free-living metamonad Anaeramoeba.</title>
        <authorList>
            <person name="Jerlstrom-Hultqvist J."/>
            <person name="Cepicka I."/>
            <person name="Gallot-Lavallee L."/>
            <person name="Salas-Leiva D."/>
            <person name="Curtis B.A."/>
            <person name="Zahonova K."/>
            <person name="Pipaliya S."/>
            <person name="Dacks J."/>
            <person name="Roger A.J."/>
        </authorList>
    </citation>
    <scope>NUCLEOTIDE SEQUENCE</scope>
    <source>
        <strain evidence="2">BMAN</strain>
    </source>
</reference>
<dbReference type="SMART" id="SM00268">
    <property type="entry name" value="ACTIN"/>
    <property type="match status" value="1"/>
</dbReference>
<name>A0A9Q0LE21_ANAIG</name>
<dbReference type="Gene3D" id="3.30.420.40">
    <property type="match status" value="2"/>
</dbReference>
<gene>
    <name evidence="2" type="ORF">M0811_10754</name>
</gene>
<keyword evidence="3" id="KW-1185">Reference proteome</keyword>
<evidence type="ECO:0000256" key="1">
    <source>
        <dbReference type="RuleBase" id="RU000487"/>
    </source>
</evidence>
<dbReference type="Gene3D" id="3.90.640.10">
    <property type="entry name" value="Actin, Chain A, domain 4"/>
    <property type="match status" value="1"/>
</dbReference>
<organism evidence="2 3">
    <name type="scientific">Anaeramoeba ignava</name>
    <name type="common">Anaerobic marine amoeba</name>
    <dbReference type="NCBI Taxonomy" id="1746090"/>
    <lineage>
        <taxon>Eukaryota</taxon>
        <taxon>Metamonada</taxon>
        <taxon>Anaeramoebidae</taxon>
        <taxon>Anaeramoeba</taxon>
    </lineage>
</organism>
<dbReference type="InterPro" id="IPR004000">
    <property type="entry name" value="Actin"/>
</dbReference>
<protein>
    <submittedName>
        <fullName evidence="2">Actin epsilon 1</fullName>
    </submittedName>
</protein>
<dbReference type="SUPFAM" id="SSF53067">
    <property type="entry name" value="Actin-like ATPase domain"/>
    <property type="match status" value="2"/>
</dbReference>
<accession>A0A9Q0LE21</accession>
<dbReference type="Pfam" id="PF00022">
    <property type="entry name" value="Actin"/>
    <property type="match status" value="1"/>
</dbReference>
<dbReference type="FunFam" id="3.30.420.40:FF:000050">
    <property type="entry name" value="Actin, alpha skeletal muscle"/>
    <property type="match status" value="1"/>
</dbReference>
<comment type="caution">
    <text evidence="2">The sequence shown here is derived from an EMBL/GenBank/DDBJ whole genome shotgun (WGS) entry which is preliminary data.</text>
</comment>
<dbReference type="InterPro" id="IPR043129">
    <property type="entry name" value="ATPase_NBD"/>
</dbReference>